<proteinExistence type="predicted"/>
<dbReference type="SUPFAM" id="SSF53448">
    <property type="entry name" value="Nucleotide-diphospho-sugar transferases"/>
    <property type="match status" value="1"/>
</dbReference>
<dbReference type="PANTHER" id="PTHR43685">
    <property type="entry name" value="GLYCOSYLTRANSFERASE"/>
    <property type="match status" value="1"/>
</dbReference>
<evidence type="ECO:0000313" key="2">
    <source>
        <dbReference type="EMBL" id="GGG27120.1"/>
    </source>
</evidence>
<feature type="domain" description="Glycosyltransferase 2-like" evidence="1">
    <location>
        <begin position="7"/>
        <end position="113"/>
    </location>
</feature>
<dbReference type="Pfam" id="PF00535">
    <property type="entry name" value="Glycos_transf_2"/>
    <property type="match status" value="1"/>
</dbReference>
<reference evidence="3" key="1">
    <citation type="journal article" date="2019" name="Int. J. Syst. Evol. Microbiol.">
        <title>The Global Catalogue of Microorganisms (GCM) 10K type strain sequencing project: providing services to taxonomists for standard genome sequencing and annotation.</title>
        <authorList>
            <consortium name="The Broad Institute Genomics Platform"/>
            <consortium name="The Broad Institute Genome Sequencing Center for Infectious Disease"/>
            <person name="Wu L."/>
            <person name="Ma J."/>
        </authorList>
    </citation>
    <scope>NUCLEOTIDE SEQUENCE [LARGE SCALE GENOMIC DNA]</scope>
    <source>
        <strain evidence="3">CGMCC 1.15422</strain>
    </source>
</reference>
<dbReference type="CDD" id="cd04185">
    <property type="entry name" value="GT_2_like_b"/>
    <property type="match status" value="1"/>
</dbReference>
<dbReference type="PANTHER" id="PTHR43685:SF2">
    <property type="entry name" value="GLYCOSYLTRANSFERASE 2-LIKE DOMAIN-CONTAINING PROTEIN"/>
    <property type="match status" value="1"/>
</dbReference>
<accession>A0ABQ1WEH3</accession>
<dbReference type="Proteomes" id="UP000605733">
    <property type="component" value="Unassembled WGS sequence"/>
</dbReference>
<dbReference type="InterPro" id="IPR029044">
    <property type="entry name" value="Nucleotide-diphossugar_trans"/>
</dbReference>
<protein>
    <recommendedName>
        <fullName evidence="1">Glycosyltransferase 2-like domain-containing protein</fullName>
    </recommendedName>
</protein>
<name>A0ABQ1WEH3_9FLAO</name>
<comment type="caution">
    <text evidence="2">The sequence shown here is derived from an EMBL/GenBank/DDBJ whole genome shotgun (WGS) entry which is preliminary data.</text>
</comment>
<dbReference type="InterPro" id="IPR001173">
    <property type="entry name" value="Glyco_trans_2-like"/>
</dbReference>
<dbReference type="EMBL" id="BMIX01000001">
    <property type="protein sequence ID" value="GGG27120.1"/>
    <property type="molecule type" value="Genomic_DNA"/>
</dbReference>
<keyword evidence="3" id="KW-1185">Reference proteome</keyword>
<evidence type="ECO:0000313" key="3">
    <source>
        <dbReference type="Proteomes" id="UP000605733"/>
    </source>
</evidence>
<organism evidence="2 3">
    <name type="scientific">Christiangramia forsetii</name>
    <dbReference type="NCBI Taxonomy" id="411153"/>
    <lineage>
        <taxon>Bacteria</taxon>
        <taxon>Pseudomonadati</taxon>
        <taxon>Bacteroidota</taxon>
        <taxon>Flavobacteriia</taxon>
        <taxon>Flavobacteriales</taxon>
        <taxon>Flavobacteriaceae</taxon>
        <taxon>Christiangramia</taxon>
    </lineage>
</organism>
<evidence type="ECO:0000259" key="1">
    <source>
        <dbReference type="Pfam" id="PF00535"/>
    </source>
</evidence>
<dbReference type="InterPro" id="IPR050834">
    <property type="entry name" value="Glycosyltransf_2"/>
</dbReference>
<dbReference type="RefSeq" id="WP_011709898.1">
    <property type="nucleotide sequence ID" value="NZ_BMIX01000001.1"/>
</dbReference>
<sequence length="271" mass="31996">MKPDVGVVIVTYNRLNLLKITLCKVLAQTFNNTEVLVVDNNSTDGTRDYLDSLSKVSKLLLTENMGPAGGFYEGIKYFTEKSDVKYVWLMDDDFFPFKSCLETLVTSVDTNTMVFPYIREKDFISRRDPGWWGVLIPISIIKKVGYPMKELFFWTEDSEYLLHRIRGQYKYKAKWVSAAKGVHFTKRETNHRPPWKFYYETRNMLYMRLFEREITMRRSLKLVKSWMKLLGSILLKENNKNEKLKMFFRGTKDGIQRKLGKKVDPVSGQYY</sequence>
<gene>
    <name evidence="2" type="ORF">GCM10011532_08170</name>
</gene>
<dbReference type="Gene3D" id="3.90.550.10">
    <property type="entry name" value="Spore Coat Polysaccharide Biosynthesis Protein SpsA, Chain A"/>
    <property type="match status" value="1"/>
</dbReference>